<evidence type="ECO:0000256" key="5">
    <source>
        <dbReference type="ARBA" id="ARBA00022989"/>
    </source>
</evidence>
<evidence type="ECO:0000256" key="2">
    <source>
        <dbReference type="ARBA" id="ARBA00022448"/>
    </source>
</evidence>
<keyword evidence="5 12" id="KW-1133">Transmembrane helix</keyword>
<evidence type="ECO:0000256" key="10">
    <source>
        <dbReference type="ARBA" id="ARBA00023286"/>
    </source>
</evidence>
<dbReference type="Gene3D" id="3.40.190.10">
    <property type="entry name" value="Periplasmic binding protein-like II"/>
    <property type="match status" value="1"/>
</dbReference>
<comment type="subcellular location">
    <subcellularLocation>
        <location evidence="1">Cell membrane</location>
        <topology evidence="1">Multi-pass membrane protein</topology>
    </subcellularLocation>
</comment>
<keyword evidence="6" id="KW-0406">Ion transport</keyword>
<keyword evidence="11" id="KW-0407">Ion channel</keyword>
<dbReference type="Proteomes" id="UP000887013">
    <property type="component" value="Unassembled WGS sequence"/>
</dbReference>
<dbReference type="Gene3D" id="1.10.287.70">
    <property type="match status" value="1"/>
</dbReference>
<keyword evidence="7 12" id="KW-0472">Membrane</keyword>
<keyword evidence="15" id="KW-1185">Reference proteome</keyword>
<evidence type="ECO:0000313" key="15">
    <source>
        <dbReference type="Proteomes" id="UP000887013"/>
    </source>
</evidence>
<protein>
    <recommendedName>
        <fullName evidence="13">Ionotropic glutamate receptor L-glutamate and glycine-binding domain-containing protein</fullName>
    </recommendedName>
</protein>
<dbReference type="AlphaFoldDB" id="A0A8X6QP04"/>
<name>A0A8X6QP04_NEPPI</name>
<keyword evidence="4 12" id="KW-0812">Transmembrane</keyword>
<reference evidence="14" key="1">
    <citation type="submission" date="2020-08" db="EMBL/GenBank/DDBJ databases">
        <title>Multicomponent nature underlies the extraordinary mechanical properties of spider dragline silk.</title>
        <authorList>
            <person name="Kono N."/>
            <person name="Nakamura H."/>
            <person name="Mori M."/>
            <person name="Yoshida Y."/>
            <person name="Ohtoshi R."/>
            <person name="Malay A.D."/>
            <person name="Moran D.A.P."/>
            <person name="Tomita M."/>
            <person name="Numata K."/>
            <person name="Arakawa K."/>
        </authorList>
    </citation>
    <scope>NUCLEOTIDE SEQUENCE</scope>
</reference>
<dbReference type="Pfam" id="PF10613">
    <property type="entry name" value="Lig_chan-Glu_bd"/>
    <property type="match status" value="1"/>
</dbReference>
<dbReference type="PANTHER" id="PTHR42643:SF24">
    <property type="entry name" value="IONOTROPIC RECEPTOR 60A"/>
    <property type="match status" value="1"/>
</dbReference>
<evidence type="ECO:0000259" key="13">
    <source>
        <dbReference type="SMART" id="SM00918"/>
    </source>
</evidence>
<evidence type="ECO:0000313" key="14">
    <source>
        <dbReference type="EMBL" id="GFU29406.1"/>
    </source>
</evidence>
<keyword evidence="3" id="KW-1003">Cell membrane</keyword>
<dbReference type="GO" id="GO:0005886">
    <property type="term" value="C:plasma membrane"/>
    <property type="evidence" value="ECO:0007669"/>
    <property type="project" value="UniProtKB-SubCell"/>
</dbReference>
<keyword evidence="2" id="KW-0813">Transport</keyword>
<sequence length="370" mass="42213">MEHQKQMNSTERIKLAVAPVPKLLEVNVSDDGTLEFSGYEGKFLQIIVTALGLKYDIVIPEDKEWGHLQPDGNWTGMIQTIVKEEADVAFAGLSIIEDRWEVVKFSRSYTMFETCLISLKSGSIKSTSAFLYPLHLATWTFLFIVLVTMSILFAKLQNKRYSACDAFFNFFASIIRQLLLFGQSKLKMNILIVFRLLFALVMCSSYSATLLSFLMEPLRRTPIRSIRELSEAVQRGMHRAFADAFILSFLLRSSEEYVARLGVIIIKSNNWIFEKLEMATMKYITDDSSQFLTKTMAELYFGTQSDVYISNEAFYARPVALAYSNRFCCASKLNWVLSKLSNSGICIKCSKFKLSCDNFENKSSYAQMSE</sequence>
<dbReference type="SUPFAM" id="SSF53850">
    <property type="entry name" value="Periplasmic binding protein-like II"/>
    <property type="match status" value="1"/>
</dbReference>
<feature type="transmembrane region" description="Helical" evidence="12">
    <location>
        <begin position="190"/>
        <end position="214"/>
    </location>
</feature>
<dbReference type="EMBL" id="BMAW01129202">
    <property type="protein sequence ID" value="GFU29406.1"/>
    <property type="molecule type" value="Genomic_DNA"/>
</dbReference>
<dbReference type="GO" id="GO:0015276">
    <property type="term" value="F:ligand-gated monoatomic ion channel activity"/>
    <property type="evidence" value="ECO:0007669"/>
    <property type="project" value="InterPro"/>
</dbReference>
<dbReference type="SMART" id="SM00918">
    <property type="entry name" value="Lig_chan-Glu_bd"/>
    <property type="match status" value="1"/>
</dbReference>
<evidence type="ECO:0000256" key="1">
    <source>
        <dbReference type="ARBA" id="ARBA00004651"/>
    </source>
</evidence>
<keyword evidence="8" id="KW-0675">Receptor</keyword>
<comment type="caution">
    <text evidence="14">The sequence shown here is derived from an EMBL/GenBank/DDBJ whole genome shotgun (WGS) entry which is preliminary data.</text>
</comment>
<dbReference type="InterPro" id="IPR019594">
    <property type="entry name" value="Glu/Gly-bd"/>
</dbReference>
<organism evidence="14 15">
    <name type="scientific">Nephila pilipes</name>
    <name type="common">Giant wood spider</name>
    <name type="synonym">Nephila maculata</name>
    <dbReference type="NCBI Taxonomy" id="299642"/>
    <lineage>
        <taxon>Eukaryota</taxon>
        <taxon>Metazoa</taxon>
        <taxon>Ecdysozoa</taxon>
        <taxon>Arthropoda</taxon>
        <taxon>Chelicerata</taxon>
        <taxon>Arachnida</taxon>
        <taxon>Araneae</taxon>
        <taxon>Araneomorphae</taxon>
        <taxon>Entelegynae</taxon>
        <taxon>Araneoidea</taxon>
        <taxon>Nephilidae</taxon>
        <taxon>Nephila</taxon>
    </lineage>
</organism>
<evidence type="ECO:0000256" key="4">
    <source>
        <dbReference type="ARBA" id="ARBA00022692"/>
    </source>
</evidence>
<gene>
    <name evidence="14" type="primary">AVEN_228378_1</name>
    <name evidence="14" type="ORF">NPIL_256741</name>
</gene>
<evidence type="ECO:0000256" key="12">
    <source>
        <dbReference type="SAM" id="Phobius"/>
    </source>
</evidence>
<evidence type="ECO:0000256" key="11">
    <source>
        <dbReference type="ARBA" id="ARBA00023303"/>
    </source>
</evidence>
<evidence type="ECO:0000256" key="6">
    <source>
        <dbReference type="ARBA" id="ARBA00023065"/>
    </source>
</evidence>
<dbReference type="InterPro" id="IPR052192">
    <property type="entry name" value="Insect_Ionotropic_Sensory_Rcpt"/>
</dbReference>
<dbReference type="PANTHER" id="PTHR42643">
    <property type="entry name" value="IONOTROPIC RECEPTOR 20A-RELATED"/>
    <property type="match status" value="1"/>
</dbReference>
<keyword evidence="9" id="KW-0325">Glycoprotein</keyword>
<evidence type="ECO:0000256" key="7">
    <source>
        <dbReference type="ARBA" id="ARBA00023136"/>
    </source>
</evidence>
<evidence type="ECO:0000256" key="8">
    <source>
        <dbReference type="ARBA" id="ARBA00023170"/>
    </source>
</evidence>
<keyword evidence="10" id="KW-1071">Ligand-gated ion channel</keyword>
<evidence type="ECO:0000256" key="3">
    <source>
        <dbReference type="ARBA" id="ARBA00022475"/>
    </source>
</evidence>
<evidence type="ECO:0000256" key="9">
    <source>
        <dbReference type="ARBA" id="ARBA00023180"/>
    </source>
</evidence>
<feature type="transmembrane region" description="Helical" evidence="12">
    <location>
        <begin position="130"/>
        <end position="154"/>
    </location>
</feature>
<accession>A0A8X6QP04</accession>
<feature type="domain" description="Ionotropic glutamate receptor L-glutamate and glycine-binding" evidence="13">
    <location>
        <begin position="25"/>
        <end position="83"/>
    </location>
</feature>
<proteinExistence type="predicted"/>
<dbReference type="OrthoDB" id="5984008at2759"/>